<sequence length="156" mass="17420">MSDDKWTGTVDWLVRELPGQPVGIIVDLGPKEFIAPVCGEDCVSRDAGEHVFCAQVHLLEDGVFLVRRSRRMLHRLRLSSHRSAGLVLDTWVHDGHFEDCTDGYLFTRDHTLAAQIVVAWFRDNSDAPPHSEMGCAYELADVLPAEAYEDDPTSGD</sequence>
<name>A0A9X4M0P8_9ACTN</name>
<reference evidence="1" key="1">
    <citation type="submission" date="2022-08" db="EMBL/GenBank/DDBJ databases">
        <title>Genome analysis of Corynebacteriales strain.</title>
        <authorList>
            <person name="Lee S.D."/>
        </authorList>
    </citation>
    <scope>NUCLEOTIDE SEQUENCE</scope>
    <source>
        <strain evidence="1">D3-21</strain>
    </source>
</reference>
<organism evidence="1 2">
    <name type="scientific">Speluncibacter jeojiensis</name>
    <dbReference type="NCBI Taxonomy" id="2710754"/>
    <lineage>
        <taxon>Bacteria</taxon>
        <taxon>Bacillati</taxon>
        <taxon>Actinomycetota</taxon>
        <taxon>Actinomycetes</taxon>
        <taxon>Mycobacteriales</taxon>
        <taxon>Speluncibacteraceae</taxon>
        <taxon>Speluncibacter</taxon>
    </lineage>
</organism>
<proteinExistence type="predicted"/>
<evidence type="ECO:0000313" key="1">
    <source>
        <dbReference type="EMBL" id="MDG3015840.1"/>
    </source>
</evidence>
<evidence type="ECO:0000313" key="2">
    <source>
        <dbReference type="Proteomes" id="UP001152755"/>
    </source>
</evidence>
<dbReference type="Proteomes" id="UP001152755">
    <property type="component" value="Unassembled WGS sequence"/>
</dbReference>
<gene>
    <name evidence="1" type="ORF">NVS88_14860</name>
</gene>
<dbReference type="RefSeq" id="WP_277833405.1">
    <property type="nucleotide sequence ID" value="NZ_JAAIVF010000004.1"/>
</dbReference>
<dbReference type="AlphaFoldDB" id="A0A9X4M0P8"/>
<comment type="caution">
    <text evidence="1">The sequence shown here is derived from an EMBL/GenBank/DDBJ whole genome shotgun (WGS) entry which is preliminary data.</text>
</comment>
<accession>A0A9X4M0P8</accession>
<keyword evidence="2" id="KW-1185">Reference proteome</keyword>
<dbReference type="EMBL" id="JANRHA010000010">
    <property type="protein sequence ID" value="MDG3015840.1"/>
    <property type="molecule type" value="Genomic_DNA"/>
</dbReference>
<protein>
    <submittedName>
        <fullName evidence="1">Uncharacterized protein</fullName>
    </submittedName>
</protein>